<evidence type="ECO:0000256" key="1">
    <source>
        <dbReference type="SAM" id="MobiDB-lite"/>
    </source>
</evidence>
<name>A0ABW8C165_9ACTN</name>
<dbReference type="InterPro" id="IPR046198">
    <property type="entry name" value="DUF6230"/>
</dbReference>
<reference evidence="2 3" key="1">
    <citation type="submission" date="2024-10" db="EMBL/GenBank/DDBJ databases">
        <title>The Natural Products Discovery Center: Release of the First 8490 Sequenced Strains for Exploring Actinobacteria Biosynthetic Diversity.</title>
        <authorList>
            <person name="Kalkreuter E."/>
            <person name="Kautsar S.A."/>
            <person name="Yang D."/>
            <person name="Bader C.D."/>
            <person name="Teijaro C.N."/>
            <person name="Fluegel L."/>
            <person name="Davis C.M."/>
            <person name="Simpson J.R."/>
            <person name="Lauterbach L."/>
            <person name="Steele A.D."/>
            <person name="Gui C."/>
            <person name="Meng S."/>
            <person name="Li G."/>
            <person name="Viehrig K."/>
            <person name="Ye F."/>
            <person name="Su P."/>
            <person name="Kiefer A.F."/>
            <person name="Nichols A."/>
            <person name="Cepeda A.J."/>
            <person name="Yan W."/>
            <person name="Fan B."/>
            <person name="Jiang Y."/>
            <person name="Adhikari A."/>
            <person name="Zheng C.-J."/>
            <person name="Schuster L."/>
            <person name="Cowan T.M."/>
            <person name="Smanski M.J."/>
            <person name="Chevrette M.G."/>
            <person name="De Carvalho L.P.S."/>
            <person name="Shen B."/>
        </authorList>
    </citation>
    <scope>NUCLEOTIDE SEQUENCE [LARGE SCALE GENOMIC DNA]</scope>
    <source>
        <strain evidence="2 3">NPDC053399</strain>
    </source>
</reference>
<keyword evidence="3" id="KW-1185">Reference proteome</keyword>
<dbReference type="RefSeq" id="WP_399643422.1">
    <property type="nucleotide sequence ID" value="NZ_JBITYG010000001.1"/>
</dbReference>
<sequence length="213" mass="21897">MESVVRGGTKWKRFAVVMVPGIAATAVIGMALAQGALAASFAVSGQNFKVSADELHGFGFVQYGAMDAQVGGTTVPVAVSGFNNADITKMCQSVITHVPVFGDVTLRLEAGGKGTPVHAENLYIDLDQLNADAEFKNINIGVPAGAAGNNKDATGIDGPHKAGQGPQNPGAFAQEAQEATLTKVQQTAWATSAGTFKLSGLSLSVKKGNNECY</sequence>
<proteinExistence type="predicted"/>
<dbReference type="Proteomes" id="UP001614394">
    <property type="component" value="Unassembled WGS sequence"/>
</dbReference>
<dbReference type="EMBL" id="JBITYG010000001">
    <property type="protein sequence ID" value="MFI9099161.1"/>
    <property type="molecule type" value="Genomic_DNA"/>
</dbReference>
<protein>
    <submittedName>
        <fullName evidence="2">DUF6230 family protein</fullName>
    </submittedName>
</protein>
<dbReference type="Pfam" id="PF19741">
    <property type="entry name" value="DUF6230"/>
    <property type="match status" value="1"/>
</dbReference>
<evidence type="ECO:0000313" key="3">
    <source>
        <dbReference type="Proteomes" id="UP001614394"/>
    </source>
</evidence>
<organism evidence="2 3">
    <name type="scientific">Streptomyces fildesensis</name>
    <dbReference type="NCBI Taxonomy" id="375757"/>
    <lineage>
        <taxon>Bacteria</taxon>
        <taxon>Bacillati</taxon>
        <taxon>Actinomycetota</taxon>
        <taxon>Actinomycetes</taxon>
        <taxon>Kitasatosporales</taxon>
        <taxon>Streptomycetaceae</taxon>
        <taxon>Streptomyces</taxon>
    </lineage>
</organism>
<accession>A0ABW8C165</accession>
<gene>
    <name evidence="2" type="ORF">ACIGXA_01455</name>
</gene>
<evidence type="ECO:0000313" key="2">
    <source>
        <dbReference type="EMBL" id="MFI9099161.1"/>
    </source>
</evidence>
<comment type="caution">
    <text evidence="2">The sequence shown here is derived from an EMBL/GenBank/DDBJ whole genome shotgun (WGS) entry which is preliminary data.</text>
</comment>
<feature type="region of interest" description="Disordered" evidence="1">
    <location>
        <begin position="150"/>
        <end position="170"/>
    </location>
</feature>